<proteinExistence type="predicted"/>
<organism evidence="1 2">
    <name type="scientific">Arachis hypogaea</name>
    <name type="common">Peanut</name>
    <dbReference type="NCBI Taxonomy" id="3818"/>
    <lineage>
        <taxon>Eukaryota</taxon>
        <taxon>Viridiplantae</taxon>
        <taxon>Streptophyta</taxon>
        <taxon>Embryophyta</taxon>
        <taxon>Tracheophyta</taxon>
        <taxon>Spermatophyta</taxon>
        <taxon>Magnoliopsida</taxon>
        <taxon>eudicotyledons</taxon>
        <taxon>Gunneridae</taxon>
        <taxon>Pentapetalae</taxon>
        <taxon>rosids</taxon>
        <taxon>fabids</taxon>
        <taxon>Fabales</taxon>
        <taxon>Fabaceae</taxon>
        <taxon>Papilionoideae</taxon>
        <taxon>50 kb inversion clade</taxon>
        <taxon>dalbergioids sensu lato</taxon>
        <taxon>Dalbergieae</taxon>
        <taxon>Pterocarpus clade</taxon>
        <taxon>Arachis</taxon>
    </lineage>
</organism>
<name>A0A6B9VBZ8_ARAHY</name>
<accession>A0A6B9VBZ8</accession>
<dbReference type="Proteomes" id="UP000464620">
    <property type="component" value="Chromosome B09"/>
</dbReference>
<gene>
    <name evidence="1" type="ORF">DS421_19g661700</name>
</gene>
<reference evidence="1 2" key="1">
    <citation type="submission" date="2020-01" db="EMBL/GenBank/DDBJ databases">
        <title>Genome sequence of Arachis hypogaea, cultivar Shitouqi.</title>
        <authorList>
            <person name="Zhuang W."/>
            <person name="Chen H."/>
            <person name="Varshney R."/>
            <person name="Wang D."/>
            <person name="Ming R."/>
        </authorList>
    </citation>
    <scope>NUCLEOTIDE SEQUENCE [LARGE SCALE GENOMIC DNA]</scope>
    <source>
        <tissue evidence="1">Young leaf</tissue>
    </source>
</reference>
<evidence type="ECO:0000313" key="1">
    <source>
        <dbReference type="EMBL" id="QHN78475.1"/>
    </source>
</evidence>
<dbReference type="EMBL" id="CP031001">
    <property type="protein sequence ID" value="QHN78475.1"/>
    <property type="molecule type" value="Genomic_DNA"/>
</dbReference>
<protein>
    <submittedName>
        <fullName evidence="1">Phosphopantothenate--cysteine ligase</fullName>
    </submittedName>
</protein>
<evidence type="ECO:0000313" key="2">
    <source>
        <dbReference type="Proteomes" id="UP000464620"/>
    </source>
</evidence>
<dbReference type="GO" id="GO:0016874">
    <property type="term" value="F:ligase activity"/>
    <property type="evidence" value="ECO:0007669"/>
    <property type="project" value="UniProtKB-KW"/>
</dbReference>
<keyword evidence="1" id="KW-0436">Ligase</keyword>
<dbReference type="AlphaFoldDB" id="A0A6B9VBZ8"/>
<sequence length="106" mass="11699">MVAPPLHWSSGSFAMLTTLVQVIREPHPVFSEGAICCDLLVSEIPDDPLLDCFEAIEGLNIQVREVYSKAVKTAIVDHHAVVDSGLLLKLSFNTIFEYLQVSFTPL</sequence>